<comment type="similarity">
    <text evidence="2 9">Belongs to the CN hydrolase family. Apolipoprotein N-acyltransferase subfamily.</text>
</comment>
<comment type="catalytic activity">
    <reaction evidence="9">
        <text>N-terminal S-1,2-diacyl-sn-glyceryl-L-cysteinyl-[lipoprotein] + a glycerophospholipid = N-acyl-S-1,2-diacyl-sn-glyceryl-L-cysteinyl-[lipoprotein] + a 2-acyl-sn-glycero-3-phospholipid + H(+)</text>
        <dbReference type="Rhea" id="RHEA:48228"/>
        <dbReference type="Rhea" id="RHEA-COMP:14681"/>
        <dbReference type="Rhea" id="RHEA-COMP:14684"/>
        <dbReference type="ChEBI" id="CHEBI:15378"/>
        <dbReference type="ChEBI" id="CHEBI:136912"/>
        <dbReference type="ChEBI" id="CHEBI:140656"/>
        <dbReference type="ChEBI" id="CHEBI:140657"/>
        <dbReference type="ChEBI" id="CHEBI:140660"/>
        <dbReference type="EC" id="2.3.1.269"/>
    </reaction>
</comment>
<evidence type="ECO:0000313" key="14">
    <source>
        <dbReference type="Proteomes" id="UP000323594"/>
    </source>
</evidence>
<evidence type="ECO:0000313" key="11">
    <source>
        <dbReference type="EMBL" id="CEM62982.1"/>
    </source>
</evidence>
<evidence type="ECO:0000313" key="13">
    <source>
        <dbReference type="Proteomes" id="UP000042527"/>
    </source>
</evidence>
<reference evidence="12 14" key="3">
    <citation type="submission" date="2019-08" db="EMBL/GenBank/DDBJ databases">
        <authorList>
            <person name="Kuhnert P."/>
        </authorList>
    </citation>
    <scope>NUCLEOTIDE SEQUENCE [LARGE SCALE GENOMIC DNA]</scope>
    <source>
        <strain evidence="12 14">B36.5</strain>
    </source>
</reference>
<evidence type="ECO:0000256" key="8">
    <source>
        <dbReference type="ARBA" id="ARBA00023315"/>
    </source>
</evidence>
<keyword evidence="5 9" id="KW-0812">Transmembrane</keyword>
<evidence type="ECO:0000256" key="5">
    <source>
        <dbReference type="ARBA" id="ARBA00022692"/>
    </source>
</evidence>
<comment type="function">
    <text evidence="9">Catalyzes the phospholipid dependent N-acylation of the N-terminal cysteine of apolipoprotein, the last step in lipoprotein maturation.</text>
</comment>
<keyword evidence="3 9" id="KW-1003">Cell membrane</keyword>
<keyword evidence="8 9" id="KW-0012">Acyltransferase</keyword>
<comment type="subcellular location">
    <subcellularLocation>
        <location evidence="1 9">Cell membrane</location>
        <topology evidence="1 9">Multi-pass membrane protein</topology>
    </subcellularLocation>
</comment>
<dbReference type="Gene3D" id="3.60.110.10">
    <property type="entry name" value="Carbon-nitrogen hydrolase"/>
    <property type="match status" value="1"/>
</dbReference>
<evidence type="ECO:0000256" key="1">
    <source>
        <dbReference type="ARBA" id="ARBA00004651"/>
    </source>
</evidence>
<evidence type="ECO:0000256" key="4">
    <source>
        <dbReference type="ARBA" id="ARBA00022679"/>
    </source>
</evidence>
<dbReference type="InterPro" id="IPR004563">
    <property type="entry name" value="Apolipo_AcylTrfase"/>
</dbReference>
<dbReference type="PROSITE" id="PS50263">
    <property type="entry name" value="CN_HYDROLASE"/>
    <property type="match status" value="1"/>
</dbReference>
<dbReference type="Proteomes" id="UP000323594">
    <property type="component" value="Chromosome"/>
</dbReference>
<keyword evidence="7 9" id="KW-0472">Membrane</keyword>
<dbReference type="PANTHER" id="PTHR38686:SF1">
    <property type="entry name" value="APOLIPOPROTEIN N-ACYLTRANSFERASE"/>
    <property type="match status" value="1"/>
</dbReference>
<dbReference type="GO" id="GO:0016410">
    <property type="term" value="F:N-acyltransferase activity"/>
    <property type="evidence" value="ECO:0007669"/>
    <property type="project" value="UniProtKB-UniRule"/>
</dbReference>
<dbReference type="InterPro" id="IPR003010">
    <property type="entry name" value="C-N_Hydrolase"/>
</dbReference>
<dbReference type="SUPFAM" id="SSF56317">
    <property type="entry name" value="Carbon-nitrogen hydrolase"/>
    <property type="match status" value="1"/>
</dbReference>
<evidence type="ECO:0000256" key="3">
    <source>
        <dbReference type="ARBA" id="ARBA00022475"/>
    </source>
</evidence>
<dbReference type="GO" id="GO:0042158">
    <property type="term" value="P:lipoprotein biosynthetic process"/>
    <property type="evidence" value="ECO:0007669"/>
    <property type="project" value="UniProtKB-UniRule"/>
</dbReference>
<dbReference type="HAMAP" id="MF_01148">
    <property type="entry name" value="Lnt"/>
    <property type="match status" value="1"/>
</dbReference>
<proteinExistence type="inferred from homology"/>
<feature type="transmembrane region" description="Helical" evidence="9">
    <location>
        <begin position="195"/>
        <end position="215"/>
    </location>
</feature>
<dbReference type="EC" id="2.3.1.269" evidence="9"/>
<dbReference type="EMBL" id="CP042817">
    <property type="protein sequence ID" value="QEJ98599.1"/>
    <property type="molecule type" value="Genomic_DNA"/>
</dbReference>
<dbReference type="UniPathway" id="UPA00666"/>
<keyword evidence="11" id="KW-0449">Lipoprotein</keyword>
<dbReference type="Pfam" id="PF20154">
    <property type="entry name" value="LNT_N"/>
    <property type="match status" value="1"/>
</dbReference>
<gene>
    <name evidence="9 11" type="primary">lnt</name>
    <name evidence="12" type="ORF">FUT82_11720</name>
    <name evidence="11" type="ORF">TPHV1_510049</name>
</gene>
<dbReference type="InterPro" id="IPR045378">
    <property type="entry name" value="LNT_N"/>
</dbReference>
<keyword evidence="6 9" id="KW-1133">Transmembrane helix</keyword>
<evidence type="ECO:0000256" key="9">
    <source>
        <dbReference type="HAMAP-Rule" id="MF_01148"/>
    </source>
</evidence>
<evidence type="ECO:0000256" key="2">
    <source>
        <dbReference type="ARBA" id="ARBA00010065"/>
    </source>
</evidence>
<evidence type="ECO:0000313" key="12">
    <source>
        <dbReference type="EMBL" id="QEJ98599.1"/>
    </source>
</evidence>
<dbReference type="CDD" id="cd07571">
    <property type="entry name" value="ALP_N-acyl_transferase"/>
    <property type="match status" value="1"/>
</dbReference>
<dbReference type="RefSeq" id="WP_044634967.1">
    <property type="nucleotide sequence ID" value="NZ_CDNC01000047.1"/>
</dbReference>
<feature type="transmembrane region" description="Helical" evidence="9">
    <location>
        <begin position="158"/>
        <end position="183"/>
    </location>
</feature>
<feature type="transmembrane region" description="Helical" evidence="9">
    <location>
        <begin position="30"/>
        <end position="48"/>
    </location>
</feature>
<sequence>MFVILYFFAVLSSAGLLALAIPNEFLLSGSSILGIVSLIPLYTAFIAGKSKKAIMLMYGFFVPLLHLLSSFWLAYFGDFAIFTLGASTLAYFFLALPFGIAFYYFSRLKIPYRIFGFALTWSLWEYFKSTGFLGYPWGTVAMSATKLTRFIQIVDITGVWGISFLIPLISACLAETILAAVKLSNGFAKESRRPLVRTLIFVAFLVLSSICYGQYKLTHTQEPEKKLNIAVIQQNADPWDMSNFEQILLSSELLSKRIISEASEPTDLIIWSESSLSYPYQENKYYYEIAPAELPVTDFLKEVDTPLFSGSPLLTDPENDGYSNAVSLILPDASVAESYAKMQMVPFAEYIPGINNPLVKKLFSAIVGFSSGWVPGTECKLFSLQTKNGESVRFATPICYEDAFPSVCAHLHQQGSELLINLTNDSWSKTASAEYQHYAVAMYRTIELRTSMIRSTNSGYTVAINPYGKTIASLPLFVQDGFFLSMPVYPHTMTFYARYKDWLPLLLFCTFLVCMLSLKKEKHKNLLLKSAEKNIAEMKYKSVFIKKEFDTTVWF</sequence>
<keyword evidence="13" id="KW-1185">Reference proteome</keyword>
<name>A0A0B7GZB8_TREPH</name>
<evidence type="ECO:0000256" key="7">
    <source>
        <dbReference type="ARBA" id="ARBA00023136"/>
    </source>
</evidence>
<dbReference type="GO" id="GO:0005886">
    <property type="term" value="C:plasma membrane"/>
    <property type="evidence" value="ECO:0007669"/>
    <property type="project" value="UniProtKB-SubCell"/>
</dbReference>
<protein>
    <recommendedName>
        <fullName evidence="9">Apolipoprotein N-acyltransferase</fullName>
        <shortName evidence="9">ALP N-acyltransferase</shortName>
        <ecNumber evidence="9">2.3.1.269</ecNumber>
    </recommendedName>
</protein>
<dbReference type="NCBIfam" id="TIGR00546">
    <property type="entry name" value="lnt"/>
    <property type="match status" value="1"/>
</dbReference>
<feature type="transmembrane region" description="Helical" evidence="9">
    <location>
        <begin position="81"/>
        <end position="105"/>
    </location>
</feature>
<dbReference type="Pfam" id="PF00795">
    <property type="entry name" value="CN_hydrolase"/>
    <property type="match status" value="1"/>
</dbReference>
<organism evidence="11 13">
    <name type="scientific">Treponema phagedenis</name>
    <dbReference type="NCBI Taxonomy" id="162"/>
    <lineage>
        <taxon>Bacteria</taxon>
        <taxon>Pseudomonadati</taxon>
        <taxon>Spirochaetota</taxon>
        <taxon>Spirochaetia</taxon>
        <taxon>Spirochaetales</taxon>
        <taxon>Treponemataceae</taxon>
        <taxon>Treponema</taxon>
    </lineage>
</organism>
<dbReference type="EMBL" id="CDNC01000047">
    <property type="protein sequence ID" value="CEM62982.1"/>
    <property type="molecule type" value="Genomic_DNA"/>
</dbReference>
<evidence type="ECO:0000259" key="10">
    <source>
        <dbReference type="PROSITE" id="PS50263"/>
    </source>
</evidence>
<reference evidence="11" key="1">
    <citation type="submission" date="2015-01" db="EMBL/GenBank/DDBJ databases">
        <authorList>
            <person name="Xiang T."/>
            <person name="Song Y."/>
            <person name="Huang L."/>
            <person name="Wang B."/>
            <person name="Wu P."/>
        </authorList>
    </citation>
    <scope>NUCLEOTIDE SEQUENCE [LARGE SCALE GENOMIC DNA]</scope>
    <source>
        <strain evidence="11">V1</strain>
    </source>
</reference>
<dbReference type="InterPro" id="IPR036526">
    <property type="entry name" value="C-N_Hydrolase_sf"/>
</dbReference>
<evidence type="ECO:0000256" key="6">
    <source>
        <dbReference type="ARBA" id="ARBA00022989"/>
    </source>
</evidence>
<feature type="transmembrane region" description="Helical" evidence="9">
    <location>
        <begin position="55"/>
        <end position="75"/>
    </location>
</feature>
<comment type="pathway">
    <text evidence="9">Protein modification; lipoprotein biosynthesis (N-acyl transfer).</text>
</comment>
<dbReference type="GeneID" id="57753263"/>
<reference evidence="13" key="2">
    <citation type="submission" date="2015-01" db="EMBL/GenBank/DDBJ databases">
        <authorList>
            <person name="Manzoor Shahid"/>
            <person name="Zubair Saima"/>
        </authorList>
    </citation>
    <scope>NUCLEOTIDE SEQUENCE [LARGE SCALE GENOMIC DNA]</scope>
    <source>
        <strain evidence="13">V1</strain>
    </source>
</reference>
<dbReference type="PANTHER" id="PTHR38686">
    <property type="entry name" value="APOLIPOPROTEIN N-ACYLTRANSFERASE"/>
    <property type="match status" value="1"/>
</dbReference>
<accession>A0A0B7GZB8</accession>
<feature type="transmembrane region" description="Helical" evidence="9">
    <location>
        <begin position="502"/>
        <end position="518"/>
    </location>
</feature>
<keyword evidence="4 9" id="KW-0808">Transferase</keyword>
<dbReference type="OrthoDB" id="9811121at2"/>
<feature type="domain" description="CN hydrolase" evidence="10">
    <location>
        <begin position="227"/>
        <end position="490"/>
    </location>
</feature>
<dbReference type="Proteomes" id="UP000042527">
    <property type="component" value="Unassembled WGS sequence"/>
</dbReference>
<dbReference type="AlphaFoldDB" id="A0A0B7GZB8"/>